<gene>
    <name evidence="2" type="primary">Contig11595.g12413</name>
    <name evidence="2" type="ORF">STYLEM_10206</name>
</gene>
<evidence type="ECO:0000313" key="3">
    <source>
        <dbReference type="Proteomes" id="UP000039865"/>
    </source>
</evidence>
<organism evidence="2 3">
    <name type="scientific">Stylonychia lemnae</name>
    <name type="common">Ciliate</name>
    <dbReference type="NCBI Taxonomy" id="5949"/>
    <lineage>
        <taxon>Eukaryota</taxon>
        <taxon>Sar</taxon>
        <taxon>Alveolata</taxon>
        <taxon>Ciliophora</taxon>
        <taxon>Intramacronucleata</taxon>
        <taxon>Spirotrichea</taxon>
        <taxon>Stichotrichia</taxon>
        <taxon>Sporadotrichida</taxon>
        <taxon>Oxytrichidae</taxon>
        <taxon>Stylonychinae</taxon>
        <taxon>Stylonychia</taxon>
    </lineage>
</organism>
<keyword evidence="3" id="KW-1185">Reference proteome</keyword>
<proteinExistence type="predicted"/>
<evidence type="ECO:0000256" key="1">
    <source>
        <dbReference type="SAM" id="MobiDB-lite"/>
    </source>
</evidence>
<evidence type="ECO:0000313" key="2">
    <source>
        <dbReference type="EMBL" id="CDW81195.1"/>
    </source>
</evidence>
<dbReference type="EMBL" id="CCKQ01009691">
    <property type="protein sequence ID" value="CDW81195.1"/>
    <property type="molecule type" value="Genomic_DNA"/>
</dbReference>
<sequence length="389" mass="44524">MQLIQNRSKFLDNKFKTEGQVESKIKQLKQNMSQKNITQLPFLARQTSEKNGMTLHNTVTTIDNSMQSTNGPIFKRKMSQQKIDTNYYDETPLIMQDTNALQGSKDLLVNKTRPLVDQIFTPFRKRYALISEDEKKTINSFIIKVDPRAPEATKKKQNTKAILLKECARPAEDGKVDPDDEKKYLKSKSKPKNKNIQTKSLKRMQLLKELNLEMEVKKAASSPDIPLSKHNLMFQTGSQIFSSSINGPQEYLNQTNNQSIVNNTSSQINTTPIPSSLRKSQSFYFNKTITAPFFKSTQDYPSPQIFKYDNSVSTRQFLMSTQTFHTITEMSQSRNGDVQRLGSIVSECGTLTKGTNMSPYFFKKRKVTKRNLKKLSNSKNRVLLKDLAL</sequence>
<dbReference type="AlphaFoldDB" id="A0A078AFX6"/>
<feature type="compositionally biased region" description="Basic and acidic residues" evidence="1">
    <location>
        <begin position="172"/>
        <end position="184"/>
    </location>
</feature>
<dbReference type="Proteomes" id="UP000039865">
    <property type="component" value="Unassembled WGS sequence"/>
</dbReference>
<name>A0A078AFX6_STYLE</name>
<feature type="region of interest" description="Disordered" evidence="1">
    <location>
        <begin position="172"/>
        <end position="198"/>
    </location>
</feature>
<accession>A0A078AFX6</accession>
<protein>
    <submittedName>
        <fullName evidence="2">Uncharacterized protein</fullName>
    </submittedName>
</protein>
<dbReference type="InParanoid" id="A0A078AFX6"/>
<reference evidence="2 3" key="1">
    <citation type="submission" date="2014-06" db="EMBL/GenBank/DDBJ databases">
        <authorList>
            <person name="Swart Estienne"/>
        </authorList>
    </citation>
    <scope>NUCLEOTIDE SEQUENCE [LARGE SCALE GENOMIC DNA]</scope>
    <source>
        <strain evidence="2 3">130c</strain>
    </source>
</reference>